<dbReference type="InterPro" id="IPR035906">
    <property type="entry name" value="MetI-like_sf"/>
</dbReference>
<organism evidence="9 10">
    <name type="scientific">Curtobacterium herbarum</name>
    <dbReference type="NCBI Taxonomy" id="150122"/>
    <lineage>
        <taxon>Bacteria</taxon>
        <taxon>Bacillati</taxon>
        <taxon>Actinomycetota</taxon>
        <taxon>Actinomycetes</taxon>
        <taxon>Micrococcales</taxon>
        <taxon>Microbacteriaceae</taxon>
        <taxon>Curtobacterium</taxon>
    </lineage>
</organism>
<evidence type="ECO:0000259" key="8">
    <source>
        <dbReference type="PROSITE" id="PS50928"/>
    </source>
</evidence>
<dbReference type="InterPro" id="IPR045621">
    <property type="entry name" value="BPD_transp_1_N"/>
</dbReference>
<evidence type="ECO:0000256" key="4">
    <source>
        <dbReference type="ARBA" id="ARBA00022692"/>
    </source>
</evidence>
<feature type="transmembrane region" description="Helical" evidence="7">
    <location>
        <begin position="134"/>
        <end position="157"/>
    </location>
</feature>
<keyword evidence="3" id="KW-1003">Cell membrane</keyword>
<dbReference type="Pfam" id="PF00528">
    <property type="entry name" value="BPD_transp_1"/>
    <property type="match status" value="1"/>
</dbReference>
<evidence type="ECO:0000256" key="7">
    <source>
        <dbReference type="RuleBase" id="RU363032"/>
    </source>
</evidence>
<keyword evidence="5 7" id="KW-1133">Transmembrane helix</keyword>
<dbReference type="SUPFAM" id="SSF161098">
    <property type="entry name" value="MetI-like"/>
    <property type="match status" value="1"/>
</dbReference>
<dbReference type="PANTHER" id="PTHR43163:SF6">
    <property type="entry name" value="DIPEPTIDE TRANSPORT SYSTEM PERMEASE PROTEIN DPPB-RELATED"/>
    <property type="match status" value="1"/>
</dbReference>
<accession>A0ABP4K4B5</accession>
<dbReference type="Gene3D" id="1.10.3720.10">
    <property type="entry name" value="MetI-like"/>
    <property type="match status" value="1"/>
</dbReference>
<keyword evidence="4 7" id="KW-0812">Transmembrane</keyword>
<evidence type="ECO:0000256" key="6">
    <source>
        <dbReference type="ARBA" id="ARBA00023136"/>
    </source>
</evidence>
<dbReference type="EMBL" id="BAAAJX010000010">
    <property type="protein sequence ID" value="GAA1493710.1"/>
    <property type="molecule type" value="Genomic_DNA"/>
</dbReference>
<feature type="transmembrane region" description="Helical" evidence="7">
    <location>
        <begin position="101"/>
        <end position="122"/>
    </location>
</feature>
<comment type="caution">
    <text evidence="9">The sequence shown here is derived from an EMBL/GenBank/DDBJ whole genome shotgun (WGS) entry which is preliminary data.</text>
</comment>
<feature type="transmembrane region" description="Helical" evidence="7">
    <location>
        <begin position="277"/>
        <end position="299"/>
    </location>
</feature>
<evidence type="ECO:0000256" key="1">
    <source>
        <dbReference type="ARBA" id="ARBA00004651"/>
    </source>
</evidence>
<proteinExistence type="inferred from homology"/>
<evidence type="ECO:0000313" key="9">
    <source>
        <dbReference type="EMBL" id="GAA1493710.1"/>
    </source>
</evidence>
<keyword evidence="2 7" id="KW-0813">Transport</keyword>
<reference evidence="10" key="1">
    <citation type="journal article" date="2019" name="Int. J. Syst. Evol. Microbiol.">
        <title>The Global Catalogue of Microorganisms (GCM) 10K type strain sequencing project: providing services to taxonomists for standard genome sequencing and annotation.</title>
        <authorList>
            <consortium name="The Broad Institute Genomics Platform"/>
            <consortium name="The Broad Institute Genome Sequencing Center for Infectious Disease"/>
            <person name="Wu L."/>
            <person name="Ma J."/>
        </authorList>
    </citation>
    <scope>NUCLEOTIDE SEQUENCE [LARGE SCALE GENOMIC DNA]</scope>
    <source>
        <strain evidence="10">JCM 12140</strain>
    </source>
</reference>
<keyword evidence="10" id="KW-1185">Reference proteome</keyword>
<dbReference type="PROSITE" id="PS50928">
    <property type="entry name" value="ABC_TM1"/>
    <property type="match status" value="1"/>
</dbReference>
<gene>
    <name evidence="9" type="primary">gsiC</name>
    <name evidence="9" type="ORF">GCM10009627_20560</name>
</gene>
<dbReference type="InterPro" id="IPR000515">
    <property type="entry name" value="MetI-like"/>
</dbReference>
<feature type="transmembrane region" description="Helical" evidence="7">
    <location>
        <begin position="235"/>
        <end position="257"/>
    </location>
</feature>
<dbReference type="RefSeq" id="WP_204610225.1">
    <property type="nucleotide sequence ID" value="NZ_BAAAJX010000010.1"/>
</dbReference>
<dbReference type="CDD" id="cd06261">
    <property type="entry name" value="TM_PBP2"/>
    <property type="match status" value="1"/>
</dbReference>
<comment type="subcellular location">
    <subcellularLocation>
        <location evidence="1 7">Cell membrane</location>
        <topology evidence="1 7">Multi-pass membrane protein</topology>
    </subcellularLocation>
</comment>
<name>A0ABP4K4B5_9MICO</name>
<evidence type="ECO:0000256" key="2">
    <source>
        <dbReference type="ARBA" id="ARBA00022448"/>
    </source>
</evidence>
<sequence length="308" mass="31817">MVSYVLRRIGSLVVVLLVLSVVVFLLQQVSPGDPARAALGANASRSAVDAERQRLGLDDPLPVQFLRFVGGALHGDFGTSFRTHRPVATDLASAVPATVQLVLAAFAIALVLAGLFAASGALRWPFSGVYRGVLLVGATAPPFLLALGGIILFYAQLGWLPASGQGDGGVGSELSHLVLPATVLAIAPALAIGRILRSGLETTLVADHVRTARSKGLGEEAILARHVVRNAVGPALAMSGLQLGFMFAGDVVVEQVFSWPGMGSYLANSIPTSDYPAIAAVTLVLGAVYVVVNTVADVLQTAADPRLT</sequence>
<evidence type="ECO:0000313" key="10">
    <source>
        <dbReference type="Proteomes" id="UP001501742"/>
    </source>
</evidence>
<feature type="domain" description="ABC transmembrane type-1" evidence="8">
    <location>
        <begin position="95"/>
        <end position="296"/>
    </location>
</feature>
<comment type="similarity">
    <text evidence="7">Belongs to the binding-protein-dependent transport system permease family.</text>
</comment>
<dbReference type="PANTHER" id="PTHR43163">
    <property type="entry name" value="DIPEPTIDE TRANSPORT SYSTEM PERMEASE PROTEIN DPPB-RELATED"/>
    <property type="match status" value="1"/>
</dbReference>
<dbReference type="Pfam" id="PF19300">
    <property type="entry name" value="BPD_transp_1_N"/>
    <property type="match status" value="1"/>
</dbReference>
<feature type="transmembrane region" description="Helical" evidence="7">
    <location>
        <begin position="177"/>
        <end position="196"/>
    </location>
</feature>
<evidence type="ECO:0000256" key="5">
    <source>
        <dbReference type="ARBA" id="ARBA00022989"/>
    </source>
</evidence>
<protein>
    <submittedName>
        <fullName evidence="9">Glutathione ABC transporter permease GsiC</fullName>
    </submittedName>
</protein>
<evidence type="ECO:0000256" key="3">
    <source>
        <dbReference type="ARBA" id="ARBA00022475"/>
    </source>
</evidence>
<keyword evidence="6 7" id="KW-0472">Membrane</keyword>
<dbReference type="Proteomes" id="UP001501742">
    <property type="component" value="Unassembled WGS sequence"/>
</dbReference>